<accession>A0A1H4K6B6</accession>
<dbReference type="GO" id="GO:0006979">
    <property type="term" value="P:response to oxidative stress"/>
    <property type="evidence" value="ECO:0007669"/>
    <property type="project" value="InterPro"/>
</dbReference>
<evidence type="ECO:0000256" key="1">
    <source>
        <dbReference type="ARBA" id="ARBA00012314"/>
    </source>
</evidence>
<name>A0A1H4K6B6_9BACT</name>
<dbReference type="RefSeq" id="WP_074652624.1">
    <property type="nucleotide sequence ID" value="NZ_FNSD01000001.1"/>
</dbReference>
<dbReference type="SUPFAM" id="SSF56634">
    <property type="entry name" value="Heme-dependent catalase-like"/>
    <property type="match status" value="1"/>
</dbReference>
<dbReference type="SMART" id="SM01060">
    <property type="entry name" value="Catalase"/>
    <property type="match status" value="1"/>
</dbReference>
<evidence type="ECO:0000313" key="3">
    <source>
        <dbReference type="EMBL" id="SEB53655.1"/>
    </source>
</evidence>
<gene>
    <name evidence="3" type="ORF">SAMN05443244_1012</name>
</gene>
<dbReference type="EC" id="1.11.1.6" evidence="1"/>
<sequence length="374" mass="41221">MQTDANYLIYGPEVETVAPDEHVTFDELSRTMQHITRHMATRYRHAYRPVHAKSHGVLVGTLDVLPDLPEQLAQGLFGRVGSYPVIMRFSTNPGDLLADNVSSPRGLAIKILNVEGPKVSNHSEGTTQDFVCINANAFTAPDPKGFLEQIKTFDTNLDTPEGVKHAVSVAARATNAVLKAVNLPSATLEGIGASATHILGESFSTVAPLRYGNYVAKVGFAPGSENLKELTGKSVDLGADYNALEEIIKQLFRHETAVWDVKVQLALVPDDPSAEEKDKDFPIEAADKKWPEDKSPWQTVARITVAPQNTYSDARQLFVDERLSFSPWHALEAHRPLGGIMRSRLKAYEEAIKYRAQRNDRVRSEPSDISEVPA</sequence>
<dbReference type="Proteomes" id="UP000182409">
    <property type="component" value="Unassembled WGS sequence"/>
</dbReference>
<dbReference type="PANTHER" id="PTHR36195:SF4">
    <property type="entry name" value="DOMAIN PROTEIN, PUTATIVE (AFU_ORTHOLOGUE AFUA_5G01990)-RELATED"/>
    <property type="match status" value="1"/>
</dbReference>
<dbReference type="PANTHER" id="PTHR36195">
    <property type="entry name" value="DOMAIN PROTEIN, PUTATIVE (AFU_ORTHOLOGUE AFUA_5G01990)-RELATED-RELATED"/>
    <property type="match status" value="1"/>
</dbReference>
<protein>
    <recommendedName>
        <fullName evidence="1">catalase</fullName>
        <ecNumber evidence="1">1.11.1.6</ecNumber>
    </recommendedName>
</protein>
<proteinExistence type="predicted"/>
<dbReference type="InterPro" id="IPR018028">
    <property type="entry name" value="Catalase"/>
</dbReference>
<reference evidence="3 4" key="1">
    <citation type="submission" date="2016-10" db="EMBL/GenBank/DDBJ databases">
        <authorList>
            <person name="de Groot N.N."/>
        </authorList>
    </citation>
    <scope>NUCLEOTIDE SEQUENCE [LARGE SCALE GENOMIC DNA]</scope>
    <source>
        <strain evidence="3 4">AB35.6</strain>
    </source>
</reference>
<dbReference type="CDD" id="cd08152">
    <property type="entry name" value="y4iL_like"/>
    <property type="match status" value="1"/>
</dbReference>
<dbReference type="GO" id="GO:0004096">
    <property type="term" value="F:catalase activity"/>
    <property type="evidence" value="ECO:0007669"/>
    <property type="project" value="InterPro"/>
</dbReference>
<dbReference type="Pfam" id="PF00199">
    <property type="entry name" value="Catalase"/>
    <property type="match status" value="1"/>
</dbReference>
<organism evidence="3 4">
    <name type="scientific">Terriglobus roseus</name>
    <dbReference type="NCBI Taxonomy" id="392734"/>
    <lineage>
        <taxon>Bacteria</taxon>
        <taxon>Pseudomonadati</taxon>
        <taxon>Acidobacteriota</taxon>
        <taxon>Terriglobia</taxon>
        <taxon>Terriglobales</taxon>
        <taxon>Acidobacteriaceae</taxon>
        <taxon>Terriglobus</taxon>
    </lineage>
</organism>
<dbReference type="InterPro" id="IPR011614">
    <property type="entry name" value="Catalase_core"/>
</dbReference>
<dbReference type="PROSITE" id="PS51402">
    <property type="entry name" value="CATALASE_3"/>
    <property type="match status" value="1"/>
</dbReference>
<evidence type="ECO:0000259" key="2">
    <source>
        <dbReference type="SMART" id="SM01060"/>
    </source>
</evidence>
<dbReference type="GO" id="GO:0020037">
    <property type="term" value="F:heme binding"/>
    <property type="evidence" value="ECO:0007669"/>
    <property type="project" value="InterPro"/>
</dbReference>
<evidence type="ECO:0000313" key="4">
    <source>
        <dbReference type="Proteomes" id="UP000182409"/>
    </source>
</evidence>
<feature type="domain" description="Catalase core" evidence="2">
    <location>
        <begin position="16"/>
        <end position="373"/>
    </location>
</feature>
<dbReference type="EMBL" id="FNSD01000001">
    <property type="protein sequence ID" value="SEB53655.1"/>
    <property type="molecule type" value="Genomic_DNA"/>
</dbReference>
<dbReference type="OrthoDB" id="336698at2"/>
<dbReference type="InterPro" id="IPR020835">
    <property type="entry name" value="Catalase_sf"/>
</dbReference>
<dbReference type="Gene3D" id="2.40.180.10">
    <property type="entry name" value="Catalase core domain"/>
    <property type="match status" value="1"/>
</dbReference>
<dbReference type="AlphaFoldDB" id="A0A1H4K6B6"/>